<keyword evidence="2" id="KW-1185">Reference proteome</keyword>
<evidence type="ECO:0000313" key="1">
    <source>
        <dbReference type="EMBL" id="KOS43204.1"/>
    </source>
</evidence>
<name>A0A0M8P812_9EURO</name>
<evidence type="ECO:0000313" key="2">
    <source>
        <dbReference type="Proteomes" id="UP000037696"/>
    </source>
</evidence>
<sequence length="70" mass="7732">MRGYTSTNPPRALVSFHKAAIYIIEWTVSAANRHRSNDATMHAIATGWGHASGVSSCTRHVTYSKRLPPH</sequence>
<dbReference type="AlphaFoldDB" id="A0A0M8P812"/>
<dbReference type="EMBL" id="LHQQ01000087">
    <property type="protein sequence ID" value="KOS43204.1"/>
    <property type="molecule type" value="Genomic_DNA"/>
</dbReference>
<accession>A0A0M8P812</accession>
<comment type="caution">
    <text evidence="1">The sequence shown here is derived from an EMBL/GenBank/DDBJ whole genome shotgun (WGS) entry which is preliminary data.</text>
</comment>
<dbReference type="Proteomes" id="UP000037696">
    <property type="component" value="Unassembled WGS sequence"/>
</dbReference>
<organism evidence="1 2">
    <name type="scientific">Penicillium nordicum</name>
    <dbReference type="NCBI Taxonomy" id="229535"/>
    <lineage>
        <taxon>Eukaryota</taxon>
        <taxon>Fungi</taxon>
        <taxon>Dikarya</taxon>
        <taxon>Ascomycota</taxon>
        <taxon>Pezizomycotina</taxon>
        <taxon>Eurotiomycetes</taxon>
        <taxon>Eurotiomycetidae</taxon>
        <taxon>Eurotiales</taxon>
        <taxon>Aspergillaceae</taxon>
        <taxon>Penicillium</taxon>
    </lineage>
</organism>
<reference evidence="1 2" key="1">
    <citation type="submission" date="2015-08" db="EMBL/GenBank/DDBJ databases">
        <title>Genome sequencing of Penicillium nordicum.</title>
        <authorList>
            <person name="Nguyen H.D."/>
            <person name="Seifert K.A."/>
        </authorList>
    </citation>
    <scope>NUCLEOTIDE SEQUENCE [LARGE SCALE GENOMIC DNA]</scope>
    <source>
        <strain evidence="1 2">DAOMC 185683</strain>
    </source>
</reference>
<dbReference type="OrthoDB" id="10316707at2759"/>
<gene>
    <name evidence="1" type="ORF">ACN38_g5910</name>
</gene>
<proteinExistence type="predicted"/>
<protein>
    <submittedName>
        <fullName evidence="1">Uncharacterized protein</fullName>
    </submittedName>
</protein>